<dbReference type="EMBL" id="KN838905">
    <property type="protein sequence ID" value="KIJ92502.1"/>
    <property type="molecule type" value="Genomic_DNA"/>
</dbReference>
<proteinExistence type="predicted"/>
<dbReference type="AlphaFoldDB" id="A0A0C9X860"/>
<dbReference type="InterPro" id="IPR036400">
    <property type="entry name" value="Cyt_B5-like_heme/steroid_sf"/>
</dbReference>
<feature type="region of interest" description="Disordered" evidence="1">
    <location>
        <begin position="1"/>
        <end position="95"/>
    </location>
</feature>
<dbReference type="SUPFAM" id="SSF55856">
    <property type="entry name" value="Cytochrome b5-like heme/steroid binding domain"/>
    <property type="match status" value="1"/>
</dbReference>
<feature type="compositionally biased region" description="Polar residues" evidence="1">
    <location>
        <begin position="44"/>
        <end position="55"/>
    </location>
</feature>
<name>A0A0C9X860_9AGAR</name>
<evidence type="ECO:0000313" key="3">
    <source>
        <dbReference type="Proteomes" id="UP000054477"/>
    </source>
</evidence>
<evidence type="ECO:0000313" key="2">
    <source>
        <dbReference type="EMBL" id="KIJ92502.1"/>
    </source>
</evidence>
<gene>
    <name evidence="2" type="ORF">K443DRAFT_435163</name>
</gene>
<evidence type="ECO:0000256" key="1">
    <source>
        <dbReference type="SAM" id="MobiDB-lite"/>
    </source>
</evidence>
<reference evidence="3" key="2">
    <citation type="submission" date="2015-01" db="EMBL/GenBank/DDBJ databases">
        <title>Evolutionary Origins and Diversification of the Mycorrhizal Mutualists.</title>
        <authorList>
            <consortium name="DOE Joint Genome Institute"/>
            <consortium name="Mycorrhizal Genomics Consortium"/>
            <person name="Kohler A."/>
            <person name="Kuo A."/>
            <person name="Nagy L.G."/>
            <person name="Floudas D."/>
            <person name="Copeland A."/>
            <person name="Barry K.W."/>
            <person name="Cichocki N."/>
            <person name="Veneault-Fourrey C."/>
            <person name="LaButti K."/>
            <person name="Lindquist E.A."/>
            <person name="Lipzen A."/>
            <person name="Lundell T."/>
            <person name="Morin E."/>
            <person name="Murat C."/>
            <person name="Riley R."/>
            <person name="Ohm R."/>
            <person name="Sun H."/>
            <person name="Tunlid A."/>
            <person name="Henrissat B."/>
            <person name="Grigoriev I.V."/>
            <person name="Hibbett D.S."/>
            <person name="Martin F."/>
        </authorList>
    </citation>
    <scope>NUCLEOTIDE SEQUENCE [LARGE SCALE GENOMIC DNA]</scope>
    <source>
        <strain evidence="3">LaAM-08-1</strain>
    </source>
</reference>
<dbReference type="Proteomes" id="UP000054477">
    <property type="component" value="Unassembled WGS sequence"/>
</dbReference>
<dbReference type="HOGENOM" id="CLU_2378396_0_0_1"/>
<reference evidence="2 3" key="1">
    <citation type="submission" date="2014-04" db="EMBL/GenBank/DDBJ databases">
        <authorList>
            <consortium name="DOE Joint Genome Institute"/>
            <person name="Kuo A."/>
            <person name="Kohler A."/>
            <person name="Nagy L.G."/>
            <person name="Floudas D."/>
            <person name="Copeland A."/>
            <person name="Barry K.W."/>
            <person name="Cichocki N."/>
            <person name="Veneault-Fourrey C."/>
            <person name="LaButti K."/>
            <person name="Lindquist E.A."/>
            <person name="Lipzen A."/>
            <person name="Lundell T."/>
            <person name="Morin E."/>
            <person name="Murat C."/>
            <person name="Sun H."/>
            <person name="Tunlid A."/>
            <person name="Henrissat B."/>
            <person name="Grigoriev I.V."/>
            <person name="Hibbett D.S."/>
            <person name="Martin F."/>
            <person name="Nordberg H.P."/>
            <person name="Cantor M.N."/>
            <person name="Hua S.X."/>
        </authorList>
    </citation>
    <scope>NUCLEOTIDE SEQUENCE [LARGE SCALE GENOMIC DNA]</scope>
    <source>
        <strain evidence="2 3">LaAM-08-1</strain>
    </source>
</reference>
<protein>
    <submittedName>
        <fullName evidence="2">Uncharacterized protein</fullName>
    </submittedName>
</protein>
<sequence>SALSSLLPPPRRSPIHPLHTPHPTLRTSSRSLTPSHQTKRARLGSQSHTRQNPKSQHPRGDEVLLAEGGQDATGAFEDVGLSDEGPQTPPFHAHW</sequence>
<keyword evidence="3" id="KW-1185">Reference proteome</keyword>
<dbReference type="OrthoDB" id="260519at2759"/>
<feature type="non-terminal residue" evidence="2">
    <location>
        <position position="1"/>
    </location>
</feature>
<feature type="compositionally biased region" description="Low complexity" evidence="1">
    <location>
        <begin position="16"/>
        <end position="36"/>
    </location>
</feature>
<organism evidence="2 3">
    <name type="scientific">Laccaria amethystina LaAM-08-1</name>
    <dbReference type="NCBI Taxonomy" id="1095629"/>
    <lineage>
        <taxon>Eukaryota</taxon>
        <taxon>Fungi</taxon>
        <taxon>Dikarya</taxon>
        <taxon>Basidiomycota</taxon>
        <taxon>Agaricomycotina</taxon>
        <taxon>Agaricomycetes</taxon>
        <taxon>Agaricomycetidae</taxon>
        <taxon>Agaricales</taxon>
        <taxon>Agaricineae</taxon>
        <taxon>Hydnangiaceae</taxon>
        <taxon>Laccaria</taxon>
    </lineage>
</organism>
<accession>A0A0C9X860</accession>